<keyword evidence="1" id="KW-0812">Transmembrane</keyword>
<comment type="caution">
    <text evidence="2">The sequence shown here is derived from an EMBL/GenBank/DDBJ whole genome shotgun (WGS) entry which is preliminary data.</text>
</comment>
<feature type="transmembrane region" description="Helical" evidence="1">
    <location>
        <begin position="206"/>
        <end position="224"/>
    </location>
</feature>
<feature type="transmembrane region" description="Helical" evidence="1">
    <location>
        <begin position="156"/>
        <end position="176"/>
    </location>
</feature>
<evidence type="ECO:0000256" key="1">
    <source>
        <dbReference type="SAM" id="Phobius"/>
    </source>
</evidence>
<evidence type="ECO:0000313" key="2">
    <source>
        <dbReference type="EMBL" id="GKV17702.1"/>
    </source>
</evidence>
<keyword evidence="1" id="KW-0472">Membrane</keyword>
<feature type="transmembrane region" description="Helical" evidence="1">
    <location>
        <begin position="231"/>
        <end position="252"/>
    </location>
</feature>
<name>A0AAV5K1H5_9ROSI</name>
<feature type="transmembrane region" description="Helical" evidence="1">
    <location>
        <begin position="394"/>
        <end position="415"/>
    </location>
</feature>
<feature type="transmembrane region" description="Helical" evidence="1">
    <location>
        <begin position="272"/>
        <end position="293"/>
    </location>
</feature>
<evidence type="ECO:0000313" key="3">
    <source>
        <dbReference type="Proteomes" id="UP001054252"/>
    </source>
</evidence>
<gene>
    <name evidence="2" type="ORF">SLEP1_g28171</name>
</gene>
<feature type="transmembrane region" description="Helical" evidence="1">
    <location>
        <begin position="422"/>
        <end position="440"/>
    </location>
</feature>
<proteinExistence type="predicted"/>
<keyword evidence="1" id="KW-1133">Transmembrane helix</keyword>
<protein>
    <submittedName>
        <fullName evidence="2">Uncharacterized protein</fullName>
    </submittedName>
</protein>
<sequence>MEDMRDSTVLPQIVKIGRMVVKFHPLLIITSLTFQVIFLQHYIEGELCNQWNVLKVYCQSRMRAMLELITEKMKNLSKALQMHLDNEVERGQPKAKVIGQVALFFATFLLLDTEFSSKYDNRGAKTQLLLLIGIDLLIRSKLWSQLGILRGRCVCVANSTSNFTFFILAIFFAKFYDNSLRTISVLLFIAVFFLCLLVVLRPRIDLGLFSFIIGVIGSITYNCFEFKFTTWIIASICFVLFSFKSWLDKYWLNLREDKLLTFTNTTTGSTNMFLILSLATVHIAGVIFASFVVKSPLSNYKVWFVRVIAGMIWNARLYKFYPKDTSLPFTNTKGISGLILTIVNVARGMFVFSLMTFPVWDYKDWLFAAISYVVFCFWLRNFCPEDLLPPSTNAKGISGVILFLKSIATYSIVVLAGLEPHLYYKEWLVVVTCYVLWWVRLRTSFPKYLLPSITVEFKALQWWSVVVNYMILEVTSWMIQLSKPRH</sequence>
<feature type="transmembrane region" description="Helical" evidence="1">
    <location>
        <begin position="183"/>
        <end position="200"/>
    </location>
</feature>
<accession>A0AAV5K1H5</accession>
<feature type="transmembrane region" description="Helical" evidence="1">
    <location>
        <begin position="460"/>
        <end position="479"/>
    </location>
</feature>
<dbReference type="Proteomes" id="UP001054252">
    <property type="component" value="Unassembled WGS sequence"/>
</dbReference>
<keyword evidence="3" id="KW-1185">Reference proteome</keyword>
<dbReference type="EMBL" id="BPVZ01000048">
    <property type="protein sequence ID" value="GKV17702.1"/>
    <property type="molecule type" value="Genomic_DNA"/>
</dbReference>
<feature type="transmembrane region" description="Helical" evidence="1">
    <location>
        <begin position="300"/>
        <end position="318"/>
    </location>
</feature>
<dbReference type="AlphaFoldDB" id="A0AAV5K1H5"/>
<feature type="transmembrane region" description="Helical" evidence="1">
    <location>
        <begin position="338"/>
        <end position="358"/>
    </location>
</feature>
<reference evidence="2 3" key="1">
    <citation type="journal article" date="2021" name="Commun. Biol.">
        <title>The genome of Shorea leprosula (Dipterocarpaceae) highlights the ecological relevance of drought in aseasonal tropical rainforests.</title>
        <authorList>
            <person name="Ng K.K.S."/>
            <person name="Kobayashi M.J."/>
            <person name="Fawcett J.A."/>
            <person name="Hatakeyama M."/>
            <person name="Paape T."/>
            <person name="Ng C.H."/>
            <person name="Ang C.C."/>
            <person name="Tnah L.H."/>
            <person name="Lee C.T."/>
            <person name="Nishiyama T."/>
            <person name="Sese J."/>
            <person name="O'Brien M.J."/>
            <person name="Copetti D."/>
            <person name="Mohd Noor M.I."/>
            <person name="Ong R.C."/>
            <person name="Putra M."/>
            <person name="Sireger I.Z."/>
            <person name="Indrioko S."/>
            <person name="Kosugi Y."/>
            <person name="Izuno A."/>
            <person name="Isagi Y."/>
            <person name="Lee S.L."/>
            <person name="Shimizu K.K."/>
        </authorList>
    </citation>
    <scope>NUCLEOTIDE SEQUENCE [LARGE SCALE GENOMIC DNA]</scope>
    <source>
        <strain evidence="2">214</strain>
    </source>
</reference>
<organism evidence="2 3">
    <name type="scientific">Rubroshorea leprosula</name>
    <dbReference type="NCBI Taxonomy" id="152421"/>
    <lineage>
        <taxon>Eukaryota</taxon>
        <taxon>Viridiplantae</taxon>
        <taxon>Streptophyta</taxon>
        <taxon>Embryophyta</taxon>
        <taxon>Tracheophyta</taxon>
        <taxon>Spermatophyta</taxon>
        <taxon>Magnoliopsida</taxon>
        <taxon>eudicotyledons</taxon>
        <taxon>Gunneridae</taxon>
        <taxon>Pentapetalae</taxon>
        <taxon>rosids</taxon>
        <taxon>malvids</taxon>
        <taxon>Malvales</taxon>
        <taxon>Dipterocarpaceae</taxon>
        <taxon>Rubroshorea</taxon>
    </lineage>
</organism>
<feature type="transmembrane region" description="Helical" evidence="1">
    <location>
        <begin position="365"/>
        <end position="382"/>
    </location>
</feature>